<keyword evidence="5 7" id="KW-0486">Methionine biosynthesis</keyword>
<evidence type="ECO:0000256" key="3">
    <source>
        <dbReference type="ARBA" id="ARBA00022723"/>
    </source>
</evidence>
<feature type="domain" description="Class II aldolase/adducin N-terminal" evidence="8">
    <location>
        <begin position="36"/>
        <end position="239"/>
    </location>
</feature>
<dbReference type="VEuPathDB" id="AmoebaDB:NF0029560"/>
<keyword evidence="2 7" id="KW-0028">Amino-acid biosynthesis</keyword>
<dbReference type="SUPFAM" id="SSF53639">
    <property type="entry name" value="AraD/HMP-PK domain-like"/>
    <property type="match status" value="1"/>
</dbReference>
<feature type="binding site" evidence="7">
    <location>
        <position position="141"/>
    </location>
    <ligand>
        <name>Zn(2+)</name>
        <dbReference type="ChEBI" id="CHEBI:29105"/>
    </ligand>
</feature>
<dbReference type="EC" id="4.2.1.109" evidence="7"/>
<dbReference type="RefSeq" id="XP_044567234.1">
    <property type="nucleotide sequence ID" value="XM_044701861.1"/>
</dbReference>
<name>A0A6A5C616_NAEFO</name>
<dbReference type="FunFam" id="3.40.225.10:FF:000003">
    <property type="entry name" value="Methylthioribulose-1-phosphate dehydratase"/>
    <property type="match status" value="1"/>
</dbReference>
<comment type="similarity">
    <text evidence="7">Belongs to the aldolase class II family. MtnB subfamily.</text>
</comment>
<proteinExistence type="inferred from homology"/>
<evidence type="ECO:0000256" key="7">
    <source>
        <dbReference type="HAMAP-Rule" id="MF_03116"/>
    </source>
</evidence>
<dbReference type="VEuPathDB" id="AmoebaDB:FDP41_011451"/>
<dbReference type="NCBIfam" id="TIGR03328">
    <property type="entry name" value="salvage_mtnB"/>
    <property type="match status" value="1"/>
</dbReference>
<organism evidence="9 10">
    <name type="scientific">Naegleria fowleri</name>
    <name type="common">Brain eating amoeba</name>
    <dbReference type="NCBI Taxonomy" id="5763"/>
    <lineage>
        <taxon>Eukaryota</taxon>
        <taxon>Discoba</taxon>
        <taxon>Heterolobosea</taxon>
        <taxon>Tetramitia</taxon>
        <taxon>Eutetramitia</taxon>
        <taxon>Vahlkampfiidae</taxon>
        <taxon>Naegleria</taxon>
    </lineage>
</organism>
<evidence type="ECO:0000313" key="10">
    <source>
        <dbReference type="Proteomes" id="UP000444721"/>
    </source>
</evidence>
<dbReference type="InterPro" id="IPR017714">
    <property type="entry name" value="MethylthioRu-1-P_deHdtase_MtnB"/>
</dbReference>
<dbReference type="UniPathway" id="UPA00904">
    <property type="reaction ID" value="UER00875"/>
</dbReference>
<gene>
    <name evidence="9" type="ORF">FDP41_011451</name>
</gene>
<sequence length="252" mass="28438">MSSIPSSECSTSTNSGCSIVNFDYTQLDEKKHTPQQVIVELMKLYYTQGWVSGTGGGISIKKDGKIYIAPSGIHKERIKEDQIFVMEEDPNVQVKDIQSCQHLKTVYSPNDHGYNFKISACQPLFQLCYDMRGAGAVIHSHALSCMLATLIYDKEFKVTHLEMIKGIRGCGFYDELVVPIIENTAYENELADSLKEALEKYPNTFAVLVKRHGVYIWGKDWVEAKTHAEVYHYLFEAAVRMKQLGFDASSSK</sequence>
<keyword evidence="1 7" id="KW-0963">Cytoplasm</keyword>
<dbReference type="AlphaFoldDB" id="A0A6A5C616"/>
<evidence type="ECO:0000256" key="4">
    <source>
        <dbReference type="ARBA" id="ARBA00022833"/>
    </source>
</evidence>
<protein>
    <recommendedName>
        <fullName evidence="7">Probable methylthioribulose-1-phosphate dehydratase</fullName>
        <shortName evidence="7">MTRu-1-P dehydratase</shortName>
        <ecNumber evidence="7">4.2.1.109</ecNumber>
    </recommendedName>
</protein>
<dbReference type="InterPro" id="IPR027514">
    <property type="entry name" value="Salvage_MtnB_euk"/>
</dbReference>
<comment type="subcellular location">
    <subcellularLocation>
        <location evidence="7">Cytoplasm</location>
    </subcellularLocation>
</comment>
<feature type="binding site" evidence="7">
    <location>
        <position position="212"/>
    </location>
    <ligand>
        <name>Zn(2+)</name>
        <dbReference type="ChEBI" id="CHEBI:29105"/>
    </ligand>
</feature>
<dbReference type="Proteomes" id="UP000444721">
    <property type="component" value="Unassembled WGS sequence"/>
</dbReference>
<keyword evidence="4 7" id="KW-0862">Zinc</keyword>
<dbReference type="GO" id="GO:0008270">
    <property type="term" value="F:zinc ion binding"/>
    <property type="evidence" value="ECO:0007669"/>
    <property type="project" value="UniProtKB-UniRule"/>
</dbReference>
<dbReference type="HAMAP" id="MF_03116">
    <property type="entry name" value="Salvage_MtnB_euk"/>
    <property type="match status" value="1"/>
</dbReference>
<dbReference type="InterPro" id="IPR001303">
    <property type="entry name" value="Aldolase_II/adducin_N"/>
</dbReference>
<dbReference type="OrthoDB" id="191080at2759"/>
<evidence type="ECO:0000313" key="9">
    <source>
        <dbReference type="EMBL" id="KAF0982521.1"/>
    </source>
</evidence>
<comment type="function">
    <text evidence="7">Catalyzes the dehydration of methylthioribulose-1-phosphate (MTRu-1-P) into 2,3-diketo-5-methylthiopentyl-1-phosphate (DK-MTP-1-P).</text>
</comment>
<dbReference type="GO" id="GO:0005737">
    <property type="term" value="C:cytoplasm"/>
    <property type="evidence" value="ECO:0007669"/>
    <property type="project" value="UniProtKB-SubCell"/>
</dbReference>
<dbReference type="VEuPathDB" id="AmoebaDB:NfTy_018960"/>
<comment type="pathway">
    <text evidence="7">Amino-acid biosynthesis; L-methionine biosynthesis via salvage pathway; L-methionine from S-methyl-5-thio-alpha-D-ribose 1-phosphate: step 2/6.</text>
</comment>
<dbReference type="PANTHER" id="PTHR10640:SF7">
    <property type="entry name" value="METHYLTHIORIBULOSE-1-PHOSPHATE DEHYDRATASE"/>
    <property type="match status" value="1"/>
</dbReference>
<dbReference type="SMART" id="SM01007">
    <property type="entry name" value="Aldolase_II"/>
    <property type="match status" value="1"/>
</dbReference>
<dbReference type="EMBL" id="VFQX01000009">
    <property type="protein sequence ID" value="KAF0982521.1"/>
    <property type="molecule type" value="Genomic_DNA"/>
</dbReference>
<keyword evidence="3 7" id="KW-0479">Metal-binding</keyword>
<dbReference type="Gene3D" id="3.40.225.10">
    <property type="entry name" value="Class II aldolase/adducin N-terminal domain"/>
    <property type="match status" value="1"/>
</dbReference>
<feature type="binding site" evidence="7">
    <location>
        <position position="121"/>
    </location>
    <ligand>
        <name>substrate</name>
    </ligand>
</feature>
<dbReference type="OMA" id="WFPGTSG"/>
<dbReference type="InterPro" id="IPR036409">
    <property type="entry name" value="Aldolase_II/adducin_N_sf"/>
</dbReference>
<evidence type="ECO:0000256" key="1">
    <source>
        <dbReference type="ARBA" id="ARBA00022490"/>
    </source>
</evidence>
<reference evidence="9 10" key="1">
    <citation type="journal article" date="2019" name="Sci. Rep.">
        <title>Nanopore sequencing improves the draft genome of the human pathogenic amoeba Naegleria fowleri.</title>
        <authorList>
            <person name="Liechti N."/>
            <person name="Schurch N."/>
            <person name="Bruggmann R."/>
            <person name="Wittwer M."/>
        </authorList>
    </citation>
    <scope>NUCLEOTIDE SEQUENCE [LARGE SCALE GENOMIC DNA]</scope>
    <source>
        <strain evidence="9 10">ATCC 30894</strain>
    </source>
</reference>
<feature type="binding site" evidence="7">
    <location>
        <position position="139"/>
    </location>
    <ligand>
        <name>Zn(2+)</name>
        <dbReference type="ChEBI" id="CHEBI:29105"/>
    </ligand>
</feature>
<evidence type="ECO:0000256" key="5">
    <source>
        <dbReference type="ARBA" id="ARBA00023167"/>
    </source>
</evidence>
<keyword evidence="6 7" id="KW-0456">Lyase</keyword>
<dbReference type="GO" id="GO:0019509">
    <property type="term" value="P:L-methionine salvage from methylthioadenosine"/>
    <property type="evidence" value="ECO:0007669"/>
    <property type="project" value="UniProtKB-UniRule"/>
</dbReference>
<dbReference type="PANTHER" id="PTHR10640">
    <property type="entry name" value="METHYLTHIORIBULOSE-1-PHOSPHATE DEHYDRATASE"/>
    <property type="match status" value="1"/>
</dbReference>
<evidence type="ECO:0000256" key="6">
    <source>
        <dbReference type="ARBA" id="ARBA00023239"/>
    </source>
</evidence>
<comment type="cofactor">
    <cofactor evidence="7">
        <name>Zn(2+)</name>
        <dbReference type="ChEBI" id="CHEBI:29105"/>
    </cofactor>
    <text evidence="7">Binds 1 zinc ion per subunit.</text>
</comment>
<dbReference type="Pfam" id="PF00596">
    <property type="entry name" value="Aldolase_II"/>
    <property type="match status" value="1"/>
</dbReference>
<accession>A0A6A5C616</accession>
<dbReference type="GeneID" id="68118666"/>
<comment type="catalytic activity">
    <reaction evidence="7">
        <text>5-(methylsulfanyl)-D-ribulose 1-phosphate = 5-methylsulfanyl-2,3-dioxopentyl phosphate + H2O</text>
        <dbReference type="Rhea" id="RHEA:15549"/>
        <dbReference type="ChEBI" id="CHEBI:15377"/>
        <dbReference type="ChEBI" id="CHEBI:58548"/>
        <dbReference type="ChEBI" id="CHEBI:58828"/>
        <dbReference type="EC" id="4.2.1.109"/>
    </reaction>
</comment>
<feature type="active site" description="Proton donor/acceptor" evidence="7">
    <location>
        <position position="162"/>
    </location>
</feature>
<evidence type="ECO:0000259" key="8">
    <source>
        <dbReference type="SMART" id="SM01007"/>
    </source>
</evidence>
<comment type="caution">
    <text evidence="9">The sequence shown here is derived from an EMBL/GenBank/DDBJ whole genome shotgun (WGS) entry which is preliminary data.</text>
</comment>
<dbReference type="GO" id="GO:0046570">
    <property type="term" value="F:methylthioribulose 1-phosphate dehydratase activity"/>
    <property type="evidence" value="ECO:0007669"/>
    <property type="project" value="UniProtKB-UniRule"/>
</dbReference>
<evidence type="ECO:0000256" key="2">
    <source>
        <dbReference type="ARBA" id="ARBA00022605"/>
    </source>
</evidence>
<keyword evidence="10" id="KW-1185">Reference proteome</keyword>